<proteinExistence type="predicted"/>
<dbReference type="EMBL" id="KF118191">
    <property type="protein sequence ID" value="AIA85451.1"/>
    <property type="molecule type" value="Genomic_DNA"/>
</dbReference>
<protein>
    <submittedName>
        <fullName evidence="1">CAZy families GH20 protein</fullName>
    </submittedName>
</protein>
<reference evidence="1" key="1">
    <citation type="journal article" date="2013" name="Environ. Microbiol.">
        <title>Seasonally variable intestinal metagenomes of the red palm weevil (Rhynchophorus ferrugineus).</title>
        <authorList>
            <person name="Jia S."/>
            <person name="Zhang X."/>
            <person name="Zhang G."/>
            <person name="Yin A."/>
            <person name="Zhang S."/>
            <person name="Li F."/>
            <person name="Wang L."/>
            <person name="Zhao D."/>
            <person name="Yun Q."/>
            <person name="Tala"/>
            <person name="Wang J."/>
            <person name="Sun G."/>
            <person name="Baabdullah M."/>
            <person name="Yu X."/>
            <person name="Hu S."/>
            <person name="Al-Mssallem I.S."/>
            <person name="Yu J."/>
        </authorList>
    </citation>
    <scope>NUCLEOTIDE SEQUENCE</scope>
</reference>
<feature type="non-terminal residue" evidence="1">
    <location>
        <position position="156"/>
    </location>
</feature>
<dbReference type="AlphaFoldDB" id="A0A060BY91"/>
<accession>A0A060BY91</accession>
<organism evidence="1">
    <name type="scientific">uncultured Bifidobacterium sp</name>
    <dbReference type="NCBI Taxonomy" id="165187"/>
    <lineage>
        <taxon>Bacteria</taxon>
        <taxon>Bacillati</taxon>
        <taxon>Actinomycetota</taxon>
        <taxon>Actinomycetes</taxon>
        <taxon>Bifidobacteriales</taxon>
        <taxon>Bifidobacteriaceae</taxon>
        <taxon>Bifidobacterium</taxon>
        <taxon>environmental samples</taxon>
    </lineage>
</organism>
<name>A0A060BY91_9BIFI</name>
<sequence>VNDPRMSVAGMVYGACGGWPSTAPERSVVDAGISSLHYGDSSGLVMELLGEASRQTAFGWDDLVRYLELDADGSLNKDVLAVALPRLRDSAEKTGMSVVDARRAYLASLSPRLATAAECNLRLVRVQSRLAWLLRGPRTSQDLPALIVALEGQRLL</sequence>
<evidence type="ECO:0000313" key="1">
    <source>
        <dbReference type="EMBL" id="AIA85451.1"/>
    </source>
</evidence>
<feature type="non-terminal residue" evidence="1">
    <location>
        <position position="1"/>
    </location>
</feature>